<dbReference type="Pfam" id="PF03900">
    <property type="entry name" value="Porphobil_deamC"/>
    <property type="match status" value="1"/>
</dbReference>
<dbReference type="HAMAP" id="MF_00260">
    <property type="entry name" value="Porphobil_deam"/>
    <property type="match status" value="1"/>
</dbReference>
<evidence type="ECO:0000256" key="5">
    <source>
        <dbReference type="ARBA" id="ARBA00022679"/>
    </source>
</evidence>
<evidence type="ECO:0000256" key="4">
    <source>
        <dbReference type="ARBA" id="ARBA00011245"/>
    </source>
</evidence>
<dbReference type="eggNOG" id="COG0181">
    <property type="taxonomic scope" value="Bacteria"/>
</dbReference>
<protein>
    <recommendedName>
        <fullName evidence="8">Porphobilinogen deaminase</fullName>
        <shortName evidence="8">PBG</shortName>
        <ecNumber evidence="8">2.5.1.61</ecNumber>
    </recommendedName>
    <alternativeName>
        <fullName evidence="8">Hydroxymethylbilane synthase</fullName>
        <shortName evidence="8">HMBS</shortName>
    </alternativeName>
    <alternativeName>
        <fullName evidence="8">Pre-uroporphyrinogen synthase</fullName>
    </alternativeName>
</protein>
<dbReference type="PROSITE" id="PS00533">
    <property type="entry name" value="PORPHOBILINOGEN_DEAM"/>
    <property type="match status" value="1"/>
</dbReference>
<comment type="catalytic activity">
    <reaction evidence="7 8">
        <text>4 porphobilinogen + H2O = hydroxymethylbilane + 4 NH4(+)</text>
        <dbReference type="Rhea" id="RHEA:13185"/>
        <dbReference type="ChEBI" id="CHEBI:15377"/>
        <dbReference type="ChEBI" id="CHEBI:28938"/>
        <dbReference type="ChEBI" id="CHEBI:57845"/>
        <dbReference type="ChEBI" id="CHEBI:58126"/>
        <dbReference type="EC" id="2.5.1.61"/>
    </reaction>
</comment>
<feature type="domain" description="Porphobilinogen deaminase N-terminal" evidence="9">
    <location>
        <begin position="8"/>
        <end position="216"/>
    </location>
</feature>
<comment type="similarity">
    <text evidence="3 8">Belongs to the HMBS family.</text>
</comment>
<dbReference type="InterPro" id="IPR022418">
    <property type="entry name" value="Porphobilinogen_deaminase_C"/>
</dbReference>
<evidence type="ECO:0000256" key="1">
    <source>
        <dbReference type="ARBA" id="ARBA00002869"/>
    </source>
</evidence>
<comment type="subunit">
    <text evidence="4 8">Monomer.</text>
</comment>
<reference evidence="11" key="1">
    <citation type="submission" date="2013-11" db="EMBL/GenBank/DDBJ databases">
        <title>Draft genome sequence of the broad-host-range Rhizobium sp. LPU83 strain, a member of the low-genetic diversity Oregon-like Rhizobium sp. group.</title>
        <authorList>
            <person name="Wibberg D."/>
            <person name="Puehler A."/>
            <person name="Schlueter A."/>
        </authorList>
    </citation>
    <scope>NUCLEOTIDE SEQUENCE [LARGE SCALE GENOMIC DNA]</scope>
    <source>
        <strain evidence="11">LPU83</strain>
    </source>
</reference>
<evidence type="ECO:0000313" key="12">
    <source>
        <dbReference type="Proteomes" id="UP000019443"/>
    </source>
</evidence>
<comment type="pathway">
    <text evidence="2">Porphyrin-containing compound metabolism; protoporphyrin-IX biosynthesis; coproporphyrinogen-III from 5-aminolevulinate: step 2/4.</text>
</comment>
<dbReference type="GO" id="GO:0005737">
    <property type="term" value="C:cytoplasm"/>
    <property type="evidence" value="ECO:0007669"/>
    <property type="project" value="UniProtKB-UniRule"/>
</dbReference>
<dbReference type="Gene3D" id="3.40.190.10">
    <property type="entry name" value="Periplasmic binding protein-like II"/>
    <property type="match status" value="2"/>
</dbReference>
<evidence type="ECO:0000313" key="11">
    <source>
        <dbReference type="EMBL" id="CDM59569.1"/>
    </source>
</evidence>
<sequence>MRMQTKPFRIGTRGSPLALAQAHEARDRLMAAHGLPEEMFEIVVLSTKGDRITDRSLAEIGGKGLFTEELEQQLASGDLDIAVHSAKDMPTRLPEGLCLSAYLPREDVRDAVIGRTAPKLIDLPHGATVGSSSLRRQALIRRMRPDIKVITFRGLVDTRLRKLQEGQVDATLLALAGLKRLGKVDVITDILAAETFPPAPAQGAICIESRIGDARIDALLAPINDTATFDTVSCERAFLAALDGSCRTPIGGYAICEGDQVRFSGLIITPDGRNQHAVSVDGHRRDAAALGTRAGQEIRARAGSSFFDDWS</sequence>
<dbReference type="Pfam" id="PF01379">
    <property type="entry name" value="Porphobil_deam"/>
    <property type="match status" value="1"/>
</dbReference>
<dbReference type="NCBIfam" id="TIGR00212">
    <property type="entry name" value="hemC"/>
    <property type="match status" value="1"/>
</dbReference>
<evidence type="ECO:0000256" key="8">
    <source>
        <dbReference type="HAMAP-Rule" id="MF_00260"/>
    </source>
</evidence>
<evidence type="ECO:0000256" key="2">
    <source>
        <dbReference type="ARBA" id="ARBA00004735"/>
    </source>
</evidence>
<dbReference type="Proteomes" id="UP000019443">
    <property type="component" value="Chromosome"/>
</dbReference>
<dbReference type="KEGG" id="rhl:LPU83_3933"/>
<dbReference type="FunFam" id="3.40.190.10:FF:000005">
    <property type="entry name" value="Porphobilinogen deaminase"/>
    <property type="match status" value="1"/>
</dbReference>
<dbReference type="InterPro" id="IPR036803">
    <property type="entry name" value="Porphobilinogen_deaminase_C_sf"/>
</dbReference>
<comment type="miscellaneous">
    <text evidence="8">The porphobilinogen subunits are added to the dipyrromethane group.</text>
</comment>
<dbReference type="PANTHER" id="PTHR11557">
    <property type="entry name" value="PORPHOBILINOGEN DEAMINASE"/>
    <property type="match status" value="1"/>
</dbReference>
<evidence type="ECO:0000256" key="6">
    <source>
        <dbReference type="ARBA" id="ARBA00023244"/>
    </source>
</evidence>
<evidence type="ECO:0000256" key="3">
    <source>
        <dbReference type="ARBA" id="ARBA00005638"/>
    </source>
</evidence>
<feature type="modified residue" description="S-(dipyrrolylmethanemethyl)cysteine" evidence="8">
    <location>
        <position position="246"/>
    </location>
</feature>
<dbReference type="SUPFAM" id="SSF54782">
    <property type="entry name" value="Porphobilinogen deaminase (hydroxymethylbilane synthase), C-terminal domain"/>
    <property type="match status" value="1"/>
</dbReference>
<dbReference type="EMBL" id="HG916852">
    <property type="protein sequence ID" value="CDM59569.1"/>
    <property type="molecule type" value="Genomic_DNA"/>
</dbReference>
<feature type="domain" description="Porphobilinogen deaminase C-terminal" evidence="10">
    <location>
        <begin position="231"/>
        <end position="299"/>
    </location>
</feature>
<evidence type="ECO:0000259" key="9">
    <source>
        <dbReference type="Pfam" id="PF01379"/>
    </source>
</evidence>
<dbReference type="SUPFAM" id="SSF53850">
    <property type="entry name" value="Periplasmic binding protein-like II"/>
    <property type="match status" value="1"/>
</dbReference>
<organism evidence="11 12">
    <name type="scientific">Rhizobium favelukesii</name>
    <dbReference type="NCBI Taxonomy" id="348824"/>
    <lineage>
        <taxon>Bacteria</taxon>
        <taxon>Pseudomonadati</taxon>
        <taxon>Pseudomonadota</taxon>
        <taxon>Alphaproteobacteria</taxon>
        <taxon>Hyphomicrobiales</taxon>
        <taxon>Rhizobiaceae</taxon>
        <taxon>Rhizobium/Agrobacterium group</taxon>
        <taxon>Rhizobium</taxon>
    </lineage>
</organism>
<dbReference type="UniPathway" id="UPA00251">
    <property type="reaction ID" value="UER00319"/>
</dbReference>
<dbReference type="HOGENOM" id="CLU_019704_1_2_5"/>
<dbReference type="PANTHER" id="PTHR11557:SF0">
    <property type="entry name" value="PORPHOBILINOGEN DEAMINASE"/>
    <property type="match status" value="1"/>
</dbReference>
<dbReference type="Gene3D" id="3.30.160.40">
    <property type="entry name" value="Porphobilinogen deaminase, C-terminal domain"/>
    <property type="match status" value="1"/>
</dbReference>
<evidence type="ECO:0000259" key="10">
    <source>
        <dbReference type="Pfam" id="PF03900"/>
    </source>
</evidence>
<gene>
    <name evidence="8 11" type="primary">hemC</name>
    <name evidence="11" type="ORF">LPU83_3933</name>
</gene>
<dbReference type="PIRSF" id="PIRSF001438">
    <property type="entry name" value="4pyrrol_synth_OHMeBilane_synth"/>
    <property type="match status" value="1"/>
</dbReference>
<proteinExistence type="inferred from homology"/>
<accession>W6RFE1</accession>
<dbReference type="EC" id="2.5.1.61" evidence="8"/>
<keyword evidence="12" id="KW-1185">Reference proteome</keyword>
<keyword evidence="5 8" id="KW-0808">Transferase</keyword>
<dbReference type="AlphaFoldDB" id="W6RFE1"/>
<dbReference type="InterPro" id="IPR022417">
    <property type="entry name" value="Porphobilin_deaminase_N"/>
</dbReference>
<comment type="function">
    <text evidence="1 8">Tetrapolymerization of the monopyrrole PBG into the hydroxymethylbilane pre-uroporphyrinogen in several discrete steps.</text>
</comment>
<dbReference type="GO" id="GO:0006782">
    <property type="term" value="P:protoporphyrinogen IX biosynthetic process"/>
    <property type="evidence" value="ECO:0007669"/>
    <property type="project" value="UniProtKB-UniRule"/>
</dbReference>
<dbReference type="InterPro" id="IPR000860">
    <property type="entry name" value="HemC"/>
</dbReference>
<evidence type="ECO:0000256" key="7">
    <source>
        <dbReference type="ARBA" id="ARBA00048169"/>
    </source>
</evidence>
<dbReference type="PATRIC" id="fig|348824.6.peg.4218"/>
<comment type="cofactor">
    <cofactor evidence="8">
        <name>dipyrromethane</name>
        <dbReference type="ChEBI" id="CHEBI:60342"/>
    </cofactor>
    <text evidence="8">Binds 1 dipyrromethane group covalently.</text>
</comment>
<dbReference type="PRINTS" id="PR00151">
    <property type="entry name" value="PORPHBDMNASE"/>
</dbReference>
<dbReference type="GO" id="GO:0004418">
    <property type="term" value="F:hydroxymethylbilane synthase activity"/>
    <property type="evidence" value="ECO:0007669"/>
    <property type="project" value="UniProtKB-UniRule"/>
</dbReference>
<name>W6RFE1_9HYPH</name>
<dbReference type="InterPro" id="IPR022419">
    <property type="entry name" value="Porphobilin_deaminase_cofac_BS"/>
</dbReference>
<keyword evidence="6 8" id="KW-0627">Porphyrin biosynthesis</keyword>